<reference evidence="1 2" key="1">
    <citation type="submission" date="2018-06" db="EMBL/GenBank/DDBJ databases">
        <authorList>
            <consortium name="Pathogen Informatics"/>
            <person name="Doyle S."/>
        </authorList>
    </citation>
    <scope>NUCLEOTIDE SEQUENCE [LARGE SCALE GENOMIC DNA]</scope>
    <source>
        <strain evidence="1 2">NCTC8179</strain>
    </source>
</reference>
<dbReference type="AlphaFoldDB" id="A0A377AEQ3"/>
<proteinExistence type="predicted"/>
<evidence type="ECO:0000313" key="1">
    <source>
        <dbReference type="EMBL" id="STL07306.1"/>
    </source>
</evidence>
<organism evidence="1 2">
    <name type="scientific">Escherichia coli</name>
    <dbReference type="NCBI Taxonomy" id="562"/>
    <lineage>
        <taxon>Bacteria</taxon>
        <taxon>Pseudomonadati</taxon>
        <taxon>Pseudomonadota</taxon>
        <taxon>Gammaproteobacteria</taxon>
        <taxon>Enterobacterales</taxon>
        <taxon>Enterobacteriaceae</taxon>
        <taxon>Escherichia</taxon>
    </lineage>
</organism>
<evidence type="ECO:0000313" key="2">
    <source>
        <dbReference type="Proteomes" id="UP000255543"/>
    </source>
</evidence>
<accession>A0A377AEQ3</accession>
<protein>
    <submittedName>
        <fullName evidence="1">Type VI secretion-associated protein</fullName>
    </submittedName>
</protein>
<sequence length="109" mass="12168">MRKNTGKTPMSELLQKLTRSCFVDRDALDVARTQAALWQTWLLPVTANTPVGEDPGYHDDFLRIRDEMNKLSGAGYGPHLPACRIPAADAGKRRAHRHLLHLGATAPRR</sequence>
<gene>
    <name evidence="1" type="ORF">NCTC8179_06629</name>
</gene>
<dbReference type="Proteomes" id="UP000255543">
    <property type="component" value="Unassembled WGS sequence"/>
</dbReference>
<dbReference type="EMBL" id="UGEB01000001">
    <property type="protein sequence ID" value="STL07306.1"/>
    <property type="molecule type" value="Genomic_DNA"/>
</dbReference>
<name>A0A377AEQ3_ECOLX</name>